<dbReference type="EMBL" id="CP016170">
    <property type="protein sequence ID" value="ANN67466.1"/>
    <property type="molecule type" value="Genomic_DNA"/>
</dbReference>
<accession>A0ABM6CTR9</accession>
<sequence>MNRTWSSETNLINTRVSSDDASFVKASLFPEGHQKSGFVVAVVFTCTRPQSIVADCVWGLKENSTPGGVVE</sequence>
<proteinExistence type="predicted"/>
<keyword evidence="2" id="KW-1185">Reference proteome</keyword>
<organism evidence="1 2">
    <name type="scientific">Bordetella bronchialis</name>
    <dbReference type="NCBI Taxonomy" id="463025"/>
    <lineage>
        <taxon>Bacteria</taxon>
        <taxon>Pseudomonadati</taxon>
        <taxon>Pseudomonadota</taxon>
        <taxon>Betaproteobacteria</taxon>
        <taxon>Burkholderiales</taxon>
        <taxon>Alcaligenaceae</taxon>
        <taxon>Bordetella</taxon>
    </lineage>
</organism>
<protein>
    <submittedName>
        <fullName evidence="1">Uncharacterized protein</fullName>
    </submittedName>
</protein>
<evidence type="ECO:0000313" key="2">
    <source>
        <dbReference type="Proteomes" id="UP000091897"/>
    </source>
</evidence>
<evidence type="ECO:0000313" key="1">
    <source>
        <dbReference type="EMBL" id="ANN67466.1"/>
    </source>
</evidence>
<name>A0ABM6CTR9_9BORD</name>
<reference evidence="1 2" key="1">
    <citation type="submission" date="2016-06" db="EMBL/GenBank/DDBJ databases">
        <title>Complete genome sequences of Bordetella bronchialis and Bordetella flabilis.</title>
        <authorList>
            <person name="LiPuma J.J."/>
            <person name="Spilker T."/>
        </authorList>
    </citation>
    <scope>NUCLEOTIDE SEQUENCE [LARGE SCALE GENOMIC DNA]</scope>
    <source>
        <strain evidence="1 2">AU3182</strain>
    </source>
</reference>
<dbReference type="Proteomes" id="UP000091897">
    <property type="component" value="Chromosome"/>
</dbReference>
<gene>
    <name evidence="1" type="ORF">BAU06_15180</name>
</gene>